<dbReference type="SUPFAM" id="SSF143968">
    <property type="entry name" value="UbiD C-terminal domain-like"/>
    <property type="match status" value="2"/>
</dbReference>
<dbReference type="KEGG" id="cavi:CAV_1151"/>
<dbReference type="PANTHER" id="PTHR30108">
    <property type="entry name" value="3-OCTAPRENYL-4-HYDROXYBENZOATE CARBOXY-LYASE-RELATED"/>
    <property type="match status" value="1"/>
</dbReference>
<dbReference type="InterPro" id="IPR048304">
    <property type="entry name" value="UbiD_Rift_dom"/>
</dbReference>
<keyword evidence="5" id="KW-0808">Transferase</keyword>
<dbReference type="AlphaFoldDB" id="A0A222MYG9"/>
<dbReference type="InterPro" id="IPR049381">
    <property type="entry name" value="UbiD-like_C"/>
</dbReference>
<feature type="domain" description="3-octaprenyl-4-hydroxybenzoate carboxy-lyase-like C-terminal" evidence="4">
    <location>
        <begin position="320"/>
        <end position="441"/>
    </location>
</feature>
<evidence type="ECO:0000313" key="5">
    <source>
        <dbReference type="EMBL" id="ASQ30778.1"/>
    </source>
</evidence>
<reference evidence="5 6" key="1">
    <citation type="submission" date="2017-07" db="EMBL/GenBank/DDBJ databases">
        <title>Analysis of two Campylobacter avium genomes and identification of a novel hippuricase gene.</title>
        <authorList>
            <person name="Miller W.G."/>
            <person name="Chapman M.H."/>
            <person name="Yee E."/>
            <person name="Revez J."/>
            <person name="Bono J.L."/>
            <person name="Rossi M."/>
        </authorList>
    </citation>
    <scope>NUCLEOTIDE SEQUENCE [LARGE SCALE GENOMIC DNA]</scope>
    <source>
        <strain evidence="5 6">LMG 24591</strain>
    </source>
</reference>
<dbReference type="PANTHER" id="PTHR30108:SF17">
    <property type="entry name" value="FERULIC ACID DECARBOXYLASE 1"/>
    <property type="match status" value="1"/>
</dbReference>
<dbReference type="RefSeq" id="WP_094325585.1">
    <property type="nucleotide sequence ID" value="NZ_CP022347.1"/>
</dbReference>
<evidence type="ECO:0000256" key="1">
    <source>
        <dbReference type="ARBA" id="ARBA00010021"/>
    </source>
</evidence>
<evidence type="ECO:0000313" key="6">
    <source>
        <dbReference type="Proteomes" id="UP000201169"/>
    </source>
</evidence>
<protein>
    <submittedName>
        <fullName evidence="5">1,4-dihydroxy-2-naphthoate octaprenyltransferase</fullName>
        <ecNumber evidence="5">2.5.1.74</ecNumber>
    </submittedName>
</protein>
<dbReference type="InterPro" id="IPR022390">
    <property type="entry name" value="HBDC"/>
</dbReference>
<feature type="domain" description="3-octaprenyl-4-hydroxybenzoate carboxy-lyase-like Rift-related" evidence="2">
    <location>
        <begin position="132"/>
        <end position="314"/>
    </location>
</feature>
<dbReference type="NCBIfam" id="TIGR00148">
    <property type="entry name" value="UbiD family decarboxylase"/>
    <property type="match status" value="1"/>
</dbReference>
<sequence length="602" mass="69436">MRNFIELLRQNDLLRVIDEEVDTELEIAHLAYIEAKKKDGKALLFTKPVNKKENKSYDFPVLMNTFCSERALKLAFTRDYEDVASEISSLLKMHIPNTFSAKLDFFKKLLSLKSVPPKRLKKKGEFEYQRLSSLKELPILKTWEKDADKFITMGQVYTQSLDKKQNNLGMYRLQVFDDDKLLVHWQIHKDGSHFFDEYKKAGEKMPVSIAIGGDPLYIWCGQAPLPKGIFELLLYGFIKRKNAILAPCENSLFVPYDSDIVIEGFVDVNHFELEGPFGDHTGFYTPKEPFPLMQVTAIKTKKDAIYQATVVGKPPLEDKFMALGTERVFLPLLQTSAPDLLDYNMPENGVFHNLILAKIEAKYPAHAQQLMHAFWGVGQMSFVKHAIFVGKDAPPLKDYEKLIPYMLNRFCVKKLLISEGLCDQLDHASPNSCYGGKAGLDLTNESENTRELELLDDENLQKEFKKLFAFHSLKQFYTNTKSPILCIILDEKQKVSELFKKALSLKKHFRILVFLGKENSLKNPYMLVWRVVNNIDAKRDIYINEDLLAIDAQVKDKSDGYERQWPKQTDCSKEVLKELIKRGLLKEDKELFDNFELCGDEF</sequence>
<dbReference type="GO" id="GO:0006744">
    <property type="term" value="P:ubiquinone biosynthetic process"/>
    <property type="evidence" value="ECO:0007669"/>
    <property type="project" value="TreeGrafter"/>
</dbReference>
<dbReference type="Pfam" id="PF01977">
    <property type="entry name" value="UbiD"/>
    <property type="match status" value="1"/>
</dbReference>
<accession>A0A222MYG9</accession>
<keyword evidence="6" id="KW-1185">Reference proteome</keyword>
<dbReference type="InterPro" id="IPR002830">
    <property type="entry name" value="UbiD"/>
</dbReference>
<dbReference type="Pfam" id="PF20695">
    <property type="entry name" value="UbiD_N"/>
    <property type="match status" value="1"/>
</dbReference>
<dbReference type="GO" id="GO:0046428">
    <property type="term" value="F:1,4-dihydroxy-2-naphthoate polyprenyltransferase activity"/>
    <property type="evidence" value="ECO:0007669"/>
    <property type="project" value="UniProtKB-EC"/>
</dbReference>
<dbReference type="InterPro" id="IPR049383">
    <property type="entry name" value="UbiD-like_N"/>
</dbReference>
<name>A0A222MYG9_9BACT</name>
<evidence type="ECO:0000259" key="2">
    <source>
        <dbReference type="Pfam" id="PF01977"/>
    </source>
</evidence>
<dbReference type="NCBIfam" id="TIGR03701">
    <property type="entry name" value="mena_SCO4490"/>
    <property type="match status" value="1"/>
</dbReference>
<evidence type="ECO:0000259" key="3">
    <source>
        <dbReference type="Pfam" id="PF20695"/>
    </source>
</evidence>
<dbReference type="Gene3D" id="3.40.1670.10">
    <property type="entry name" value="UbiD C-terminal domain-like"/>
    <property type="match status" value="1"/>
</dbReference>
<dbReference type="EC" id="2.5.1.74" evidence="5"/>
<dbReference type="Pfam" id="PF20696">
    <property type="entry name" value="UbiD_C"/>
    <property type="match status" value="1"/>
</dbReference>
<evidence type="ECO:0000259" key="4">
    <source>
        <dbReference type="Pfam" id="PF20696"/>
    </source>
</evidence>
<dbReference type="OrthoDB" id="9809841at2"/>
<dbReference type="GO" id="GO:0008694">
    <property type="term" value="F:4-hydroxy-3-polyprenylbenzoate decarboxylase activity"/>
    <property type="evidence" value="ECO:0007669"/>
    <property type="project" value="TreeGrafter"/>
</dbReference>
<organism evidence="5 6">
    <name type="scientific">Campylobacter avium LMG 24591</name>
    <dbReference type="NCBI Taxonomy" id="522484"/>
    <lineage>
        <taxon>Bacteria</taxon>
        <taxon>Pseudomonadati</taxon>
        <taxon>Campylobacterota</taxon>
        <taxon>Epsilonproteobacteria</taxon>
        <taxon>Campylobacterales</taxon>
        <taxon>Campylobacteraceae</taxon>
        <taxon>Campylobacter</taxon>
    </lineage>
</organism>
<comment type="similarity">
    <text evidence="1">Belongs to the UbiD family.</text>
</comment>
<feature type="domain" description="3-octaprenyl-4-hydroxybenzoate carboxy-lyase-like N-terminal" evidence="3">
    <location>
        <begin position="5"/>
        <end position="90"/>
    </location>
</feature>
<dbReference type="EMBL" id="CP022347">
    <property type="protein sequence ID" value="ASQ30778.1"/>
    <property type="molecule type" value="Genomic_DNA"/>
</dbReference>
<dbReference type="GO" id="GO:0005829">
    <property type="term" value="C:cytosol"/>
    <property type="evidence" value="ECO:0007669"/>
    <property type="project" value="TreeGrafter"/>
</dbReference>
<proteinExistence type="inferred from homology"/>
<dbReference type="Proteomes" id="UP000201169">
    <property type="component" value="Chromosome"/>
</dbReference>
<dbReference type="SUPFAM" id="SSF50475">
    <property type="entry name" value="FMN-binding split barrel"/>
    <property type="match status" value="1"/>
</dbReference>
<gene>
    <name evidence="5" type="primary">menA</name>
    <name evidence="5" type="ORF">CAV_1151</name>
</gene>